<accession>B9RT41</accession>
<dbReference type="GO" id="GO:0046872">
    <property type="term" value="F:metal ion binding"/>
    <property type="evidence" value="ECO:0007669"/>
    <property type="project" value="UniProtKB-KW"/>
</dbReference>
<dbReference type="PANTHER" id="PTHR45868">
    <property type="entry name" value="HEAVY METAL-ASSOCIATED ISOPRENYLATED PLANT PROTEIN 33-RELATED"/>
    <property type="match status" value="1"/>
</dbReference>
<name>B9RT41_RICCO</name>
<evidence type="ECO:0000259" key="7">
    <source>
        <dbReference type="PROSITE" id="PS50846"/>
    </source>
</evidence>
<dbReference type="OMA" id="MGGPSYY"/>
<dbReference type="PANTHER" id="PTHR45868:SF84">
    <property type="entry name" value="HMA DOMAIN-CONTAINING PROTEIN"/>
    <property type="match status" value="1"/>
</dbReference>
<feature type="domain" description="HMA" evidence="7">
    <location>
        <begin position="17"/>
        <end position="80"/>
    </location>
</feature>
<dbReference type="STRING" id="3988.B9RT41"/>
<keyword evidence="3" id="KW-0449">Lipoprotein</keyword>
<reference evidence="9" key="1">
    <citation type="journal article" date="2010" name="Nat. Biotechnol.">
        <title>Draft genome sequence of the oilseed species Ricinus communis.</title>
        <authorList>
            <person name="Chan A.P."/>
            <person name="Crabtree J."/>
            <person name="Zhao Q."/>
            <person name="Lorenzi H."/>
            <person name="Orvis J."/>
            <person name="Puiu D."/>
            <person name="Melake-Berhan A."/>
            <person name="Jones K.M."/>
            <person name="Redman J."/>
            <person name="Chen G."/>
            <person name="Cahoon E.B."/>
            <person name="Gedil M."/>
            <person name="Stanke M."/>
            <person name="Haas B.J."/>
            <person name="Wortman J.R."/>
            <person name="Fraser-Liggett C.M."/>
            <person name="Ravel J."/>
            <person name="Rabinowicz P.D."/>
        </authorList>
    </citation>
    <scope>NUCLEOTIDE SEQUENCE [LARGE SCALE GENOMIC DNA]</scope>
    <source>
        <strain evidence="9">cv. Hale</strain>
    </source>
</reference>
<dbReference type="SUPFAM" id="SSF55008">
    <property type="entry name" value="HMA, heavy metal-associated domain"/>
    <property type="match status" value="1"/>
</dbReference>
<comment type="similarity">
    <text evidence="5">Belongs to the HIPP family.</text>
</comment>
<dbReference type="EMBL" id="EQ973812">
    <property type="protein sequence ID" value="EEF45524.1"/>
    <property type="molecule type" value="Genomic_DNA"/>
</dbReference>
<dbReference type="InterPro" id="IPR006121">
    <property type="entry name" value="HMA_dom"/>
</dbReference>
<keyword evidence="1" id="KW-0488">Methylation</keyword>
<feature type="compositionally biased region" description="Basic and acidic residues" evidence="6">
    <location>
        <begin position="118"/>
        <end position="144"/>
    </location>
</feature>
<dbReference type="AlphaFoldDB" id="B9RT41"/>
<keyword evidence="4" id="KW-0636">Prenylation</keyword>
<proteinExistence type="inferred from homology"/>
<dbReference type="KEGG" id="rcu:8262430"/>
<evidence type="ECO:0000256" key="6">
    <source>
        <dbReference type="SAM" id="MobiDB-lite"/>
    </source>
</evidence>
<evidence type="ECO:0000256" key="1">
    <source>
        <dbReference type="ARBA" id="ARBA00022481"/>
    </source>
</evidence>
<sequence>MATTTSGLQPSLKALKCQTWVLRVSIHCQGCQRKVKKVLLGIDGVYTAAVDSQQQRVTVTGNIGVETLIKKLIKTGKHAEIWHEKLAPKEKESGKANTMHKQNDPKTDKSNGKKKSVKFSDDTEDAKNVEKSPENSTSRQEKPVVKSKGSENGGGGAKNGGKKKKERGQKGDNSKDDLGEGTPSSGGAAGAVYQTQGMGMDQVVGPSNLSPTRQHPVPFPQGFNISPVYASSYSMANPRENPAPFYYILPPSSPYANPTTYQVTPLDSFYYFSDENVDGCSIM</sequence>
<dbReference type="Gene3D" id="3.30.70.100">
    <property type="match status" value="1"/>
</dbReference>
<organism evidence="8 9">
    <name type="scientific">Ricinus communis</name>
    <name type="common">Castor bean</name>
    <dbReference type="NCBI Taxonomy" id="3988"/>
    <lineage>
        <taxon>Eukaryota</taxon>
        <taxon>Viridiplantae</taxon>
        <taxon>Streptophyta</taxon>
        <taxon>Embryophyta</taxon>
        <taxon>Tracheophyta</taxon>
        <taxon>Spermatophyta</taxon>
        <taxon>Magnoliopsida</taxon>
        <taxon>eudicotyledons</taxon>
        <taxon>Gunneridae</taxon>
        <taxon>Pentapetalae</taxon>
        <taxon>rosids</taxon>
        <taxon>fabids</taxon>
        <taxon>Malpighiales</taxon>
        <taxon>Euphorbiaceae</taxon>
        <taxon>Acalyphoideae</taxon>
        <taxon>Acalypheae</taxon>
        <taxon>Ricinus</taxon>
    </lineage>
</organism>
<dbReference type="OrthoDB" id="689350at2759"/>
<evidence type="ECO:0000313" key="8">
    <source>
        <dbReference type="EMBL" id="EEF45524.1"/>
    </source>
</evidence>
<dbReference type="CDD" id="cd00371">
    <property type="entry name" value="HMA"/>
    <property type="match status" value="1"/>
</dbReference>
<feature type="compositionally biased region" description="Basic and acidic residues" evidence="6">
    <location>
        <begin position="168"/>
        <end position="178"/>
    </location>
</feature>
<keyword evidence="2" id="KW-0479">Metal-binding</keyword>
<dbReference type="PROSITE" id="PS50846">
    <property type="entry name" value="HMA_2"/>
    <property type="match status" value="1"/>
</dbReference>
<evidence type="ECO:0000313" key="9">
    <source>
        <dbReference type="Proteomes" id="UP000008311"/>
    </source>
</evidence>
<dbReference type="eggNOG" id="KOG1603">
    <property type="taxonomic scope" value="Eukaryota"/>
</dbReference>
<evidence type="ECO:0000256" key="3">
    <source>
        <dbReference type="ARBA" id="ARBA00023288"/>
    </source>
</evidence>
<feature type="compositionally biased region" description="Basic and acidic residues" evidence="6">
    <location>
        <begin position="101"/>
        <end position="111"/>
    </location>
</feature>
<feature type="region of interest" description="Disordered" evidence="6">
    <location>
        <begin position="83"/>
        <end position="191"/>
    </location>
</feature>
<protein>
    <submittedName>
        <fullName evidence="8">Chloroplast-targeted copper chaperone, putative</fullName>
    </submittedName>
</protein>
<dbReference type="Proteomes" id="UP000008311">
    <property type="component" value="Unassembled WGS sequence"/>
</dbReference>
<gene>
    <name evidence="8" type="ORF">RCOM_0680860</name>
</gene>
<evidence type="ECO:0000256" key="4">
    <source>
        <dbReference type="ARBA" id="ARBA00023289"/>
    </source>
</evidence>
<keyword evidence="9" id="KW-1185">Reference proteome</keyword>
<feature type="compositionally biased region" description="Basic and acidic residues" evidence="6">
    <location>
        <begin position="83"/>
        <end position="94"/>
    </location>
</feature>
<evidence type="ECO:0000256" key="2">
    <source>
        <dbReference type="ARBA" id="ARBA00022723"/>
    </source>
</evidence>
<dbReference type="InterPro" id="IPR036163">
    <property type="entry name" value="HMA_dom_sf"/>
</dbReference>
<dbReference type="InParanoid" id="B9RT41"/>
<evidence type="ECO:0000256" key="5">
    <source>
        <dbReference type="ARBA" id="ARBA00024045"/>
    </source>
</evidence>
<dbReference type="Pfam" id="PF00403">
    <property type="entry name" value="HMA"/>
    <property type="match status" value="1"/>
</dbReference>